<keyword evidence="2 5" id="KW-0479">Metal-binding</keyword>
<dbReference type="AlphaFoldDB" id="A0A0C3P8T6"/>
<dbReference type="InterPro" id="IPR004808">
    <property type="entry name" value="AP_endonuc_1"/>
</dbReference>
<feature type="domain" description="Endonuclease/exonuclease/phosphatase" evidence="7">
    <location>
        <begin position="8"/>
        <end position="189"/>
    </location>
</feature>
<reference evidence="8 9" key="1">
    <citation type="submission" date="2014-04" db="EMBL/GenBank/DDBJ databases">
        <authorList>
            <consortium name="DOE Joint Genome Institute"/>
            <person name="Kuo A."/>
            <person name="Kohler A."/>
            <person name="Costa M.D."/>
            <person name="Nagy L.G."/>
            <person name="Floudas D."/>
            <person name="Copeland A."/>
            <person name="Barry K.W."/>
            <person name="Cichocki N."/>
            <person name="Veneault-Fourrey C."/>
            <person name="LaButti K."/>
            <person name="Lindquist E.A."/>
            <person name="Lipzen A."/>
            <person name="Lundell T."/>
            <person name="Morin E."/>
            <person name="Murat C."/>
            <person name="Sun H."/>
            <person name="Tunlid A."/>
            <person name="Henrissat B."/>
            <person name="Grigoriev I.V."/>
            <person name="Hibbett D.S."/>
            <person name="Martin F."/>
            <person name="Nordberg H.P."/>
            <person name="Cantor M.N."/>
            <person name="Hua S.X."/>
        </authorList>
    </citation>
    <scope>NUCLEOTIDE SEQUENCE [LARGE SCALE GENOMIC DNA]</scope>
    <source>
        <strain evidence="8 9">Marx 270</strain>
    </source>
</reference>
<dbReference type="OrthoDB" id="3264871at2759"/>
<feature type="binding site" evidence="5">
    <location>
        <position position="124"/>
    </location>
    <ligand>
        <name>Mg(2+)</name>
        <dbReference type="ChEBI" id="CHEBI:18420"/>
        <label>1</label>
    </ligand>
</feature>
<comment type="cofactor">
    <cofactor evidence="5">
        <name>Mg(2+)</name>
        <dbReference type="ChEBI" id="CHEBI:18420"/>
    </cofactor>
    <cofactor evidence="5">
        <name>Mn(2+)</name>
        <dbReference type="ChEBI" id="CHEBI:29035"/>
    </cofactor>
    <text evidence="5">Probably binds two magnesium or manganese ions per subunit.</text>
</comment>
<evidence type="ECO:0000259" key="7">
    <source>
        <dbReference type="Pfam" id="PF03372"/>
    </source>
</evidence>
<dbReference type="InParanoid" id="A0A0C3P8T6"/>
<feature type="binding site" evidence="5">
    <location>
        <position position="13"/>
    </location>
    <ligand>
        <name>Mg(2+)</name>
        <dbReference type="ChEBI" id="CHEBI:18420"/>
        <label>1</label>
    </ligand>
</feature>
<dbReference type="Pfam" id="PF03372">
    <property type="entry name" value="Exo_endo_phos"/>
    <property type="match status" value="1"/>
</dbReference>
<feature type="site" description="Important for catalytic activity" evidence="6">
    <location>
        <position position="185"/>
    </location>
</feature>
<dbReference type="GO" id="GO:0006284">
    <property type="term" value="P:base-excision repair"/>
    <property type="evidence" value="ECO:0007669"/>
    <property type="project" value="TreeGrafter"/>
</dbReference>
<dbReference type="Gene3D" id="3.60.10.10">
    <property type="entry name" value="Endonuclease/exonuclease/phosphatase"/>
    <property type="match status" value="1"/>
</dbReference>
<evidence type="ECO:0000313" key="9">
    <source>
        <dbReference type="Proteomes" id="UP000054217"/>
    </source>
</evidence>
<evidence type="ECO:0000256" key="2">
    <source>
        <dbReference type="ARBA" id="ARBA00022723"/>
    </source>
</evidence>
<proteinExistence type="inferred from homology"/>
<dbReference type="InterPro" id="IPR036691">
    <property type="entry name" value="Endo/exonu/phosph_ase_sf"/>
</dbReference>
<keyword evidence="3" id="KW-0378">Hydrolase</keyword>
<dbReference type="Proteomes" id="UP000054217">
    <property type="component" value="Unassembled WGS sequence"/>
</dbReference>
<dbReference type="GO" id="GO:0005634">
    <property type="term" value="C:nucleus"/>
    <property type="evidence" value="ECO:0007669"/>
    <property type="project" value="TreeGrafter"/>
</dbReference>
<dbReference type="GO" id="GO:0046872">
    <property type="term" value="F:metal ion binding"/>
    <property type="evidence" value="ECO:0007669"/>
    <property type="project" value="UniProtKB-KW"/>
</dbReference>
<evidence type="ECO:0000256" key="6">
    <source>
        <dbReference type="PIRSR" id="PIRSR604808-3"/>
    </source>
</evidence>
<feature type="site" description="Transition state stabilizer" evidence="6">
    <location>
        <position position="124"/>
    </location>
</feature>
<keyword evidence="9" id="KW-1185">Reference proteome</keyword>
<dbReference type="PANTHER" id="PTHR22748:SF6">
    <property type="entry name" value="DNA-(APURINIC OR APYRIMIDINIC SITE) ENDONUCLEASE"/>
    <property type="match status" value="1"/>
</dbReference>
<dbReference type="PANTHER" id="PTHR22748">
    <property type="entry name" value="AP ENDONUCLEASE"/>
    <property type="match status" value="1"/>
</dbReference>
<comment type="similarity">
    <text evidence="1">Belongs to the DNA repair enzymes AP/ExoA family.</text>
</comment>
<gene>
    <name evidence="8" type="ORF">M404DRAFT_144507</name>
</gene>
<feature type="binding site" evidence="5">
    <location>
        <position position="122"/>
    </location>
    <ligand>
        <name>Mg(2+)</name>
        <dbReference type="ChEBI" id="CHEBI:18420"/>
        <label>1</label>
    </ligand>
</feature>
<sequence>MRDDHLAILALQETHLSPMQATSLNEIFTDTLFVVTSIDPNHPSAKGVAIMLNKHLVKMNDIHVHEIIPGRAILMTMHWYQQEKLNLLNVYAPNEPSENQKFWETIHDNLINLPQPDVLLGDFNVVEDSIDRIPAHQDHANAVNALRALRSHLNLQDSWRQTNPSNLSFTFTQSARQGGRMSRIDQIYTLESMIPFCKDWSIDPPAIHQ</sequence>
<dbReference type="InterPro" id="IPR005135">
    <property type="entry name" value="Endo/exonuclease/phosphatase"/>
</dbReference>
<dbReference type="SUPFAM" id="SSF56219">
    <property type="entry name" value="DNase I-like"/>
    <property type="match status" value="1"/>
</dbReference>
<dbReference type="EMBL" id="KN831973">
    <property type="protein sequence ID" value="KIO04156.1"/>
    <property type="molecule type" value="Genomic_DNA"/>
</dbReference>
<dbReference type="GO" id="GO:0008311">
    <property type="term" value="F:double-stranded DNA 3'-5' DNA exonuclease activity"/>
    <property type="evidence" value="ECO:0007669"/>
    <property type="project" value="TreeGrafter"/>
</dbReference>
<organism evidence="8 9">
    <name type="scientific">Pisolithus tinctorius Marx 270</name>
    <dbReference type="NCBI Taxonomy" id="870435"/>
    <lineage>
        <taxon>Eukaryota</taxon>
        <taxon>Fungi</taxon>
        <taxon>Dikarya</taxon>
        <taxon>Basidiomycota</taxon>
        <taxon>Agaricomycotina</taxon>
        <taxon>Agaricomycetes</taxon>
        <taxon>Agaricomycetidae</taxon>
        <taxon>Boletales</taxon>
        <taxon>Sclerodermatineae</taxon>
        <taxon>Pisolithaceae</taxon>
        <taxon>Pisolithus</taxon>
    </lineage>
</organism>
<keyword evidence="4 5" id="KW-0460">Magnesium</keyword>
<evidence type="ECO:0000313" key="8">
    <source>
        <dbReference type="EMBL" id="KIO04156.1"/>
    </source>
</evidence>
<dbReference type="HOGENOM" id="CLU_049840_1_0_1"/>
<keyword evidence="5" id="KW-0464">Manganese</keyword>
<evidence type="ECO:0000256" key="3">
    <source>
        <dbReference type="ARBA" id="ARBA00022801"/>
    </source>
</evidence>
<dbReference type="GO" id="GO:0003906">
    <property type="term" value="F:DNA-(apurinic or apyrimidinic site) endonuclease activity"/>
    <property type="evidence" value="ECO:0007669"/>
    <property type="project" value="TreeGrafter"/>
</dbReference>
<dbReference type="GO" id="GO:0008081">
    <property type="term" value="F:phosphoric diester hydrolase activity"/>
    <property type="evidence" value="ECO:0007669"/>
    <property type="project" value="TreeGrafter"/>
</dbReference>
<evidence type="ECO:0000256" key="5">
    <source>
        <dbReference type="PIRSR" id="PIRSR604808-2"/>
    </source>
</evidence>
<reference evidence="9" key="2">
    <citation type="submission" date="2015-01" db="EMBL/GenBank/DDBJ databases">
        <title>Evolutionary Origins and Diversification of the Mycorrhizal Mutualists.</title>
        <authorList>
            <consortium name="DOE Joint Genome Institute"/>
            <consortium name="Mycorrhizal Genomics Consortium"/>
            <person name="Kohler A."/>
            <person name="Kuo A."/>
            <person name="Nagy L.G."/>
            <person name="Floudas D."/>
            <person name="Copeland A."/>
            <person name="Barry K.W."/>
            <person name="Cichocki N."/>
            <person name="Veneault-Fourrey C."/>
            <person name="LaButti K."/>
            <person name="Lindquist E.A."/>
            <person name="Lipzen A."/>
            <person name="Lundell T."/>
            <person name="Morin E."/>
            <person name="Murat C."/>
            <person name="Riley R."/>
            <person name="Ohm R."/>
            <person name="Sun H."/>
            <person name="Tunlid A."/>
            <person name="Henrissat B."/>
            <person name="Grigoriev I.V."/>
            <person name="Hibbett D.S."/>
            <person name="Martin F."/>
        </authorList>
    </citation>
    <scope>NUCLEOTIDE SEQUENCE [LARGE SCALE GENOMIC DNA]</scope>
    <source>
        <strain evidence="9">Marx 270</strain>
    </source>
</reference>
<evidence type="ECO:0000256" key="1">
    <source>
        <dbReference type="ARBA" id="ARBA00007092"/>
    </source>
</evidence>
<evidence type="ECO:0000256" key="4">
    <source>
        <dbReference type="ARBA" id="ARBA00022842"/>
    </source>
</evidence>
<protein>
    <recommendedName>
        <fullName evidence="7">Endonuclease/exonuclease/phosphatase domain-containing protein</fullName>
    </recommendedName>
</protein>
<name>A0A0C3P8T6_PISTI</name>
<accession>A0A0C3P8T6</accession>